<accession>A0ABQ9LL36</accession>
<protein>
    <submittedName>
        <fullName evidence="1">Uncharacterized protein</fullName>
    </submittedName>
</protein>
<name>A0ABQ9LL36_HEVBR</name>
<dbReference type="PANTHER" id="PTHR11697:SF230">
    <property type="entry name" value="ZINC FINGER, MYM DOMAIN CONTAINING 1"/>
    <property type="match status" value="1"/>
</dbReference>
<sequence length="109" mass="12678">MHLVSSTKFLIQKLRDEGCDDLITKVKSFCELVNISIPDLNAPYVARKGRSCHQQDDITIEYHYKVNIFNVFNEHTMELLILSLALDPKEMRASFILDDICQLVQKFYP</sequence>
<gene>
    <name evidence="1" type="ORF">P3X46_020173</name>
</gene>
<keyword evidence="2" id="KW-1185">Reference proteome</keyword>
<evidence type="ECO:0000313" key="2">
    <source>
        <dbReference type="Proteomes" id="UP001174677"/>
    </source>
</evidence>
<comment type="caution">
    <text evidence="1">The sequence shown here is derived from an EMBL/GenBank/DDBJ whole genome shotgun (WGS) entry which is preliminary data.</text>
</comment>
<reference evidence="1" key="1">
    <citation type="journal article" date="2023" name="Plant Biotechnol. J.">
        <title>Chromosome-level wild Hevea brasiliensis genome provides new tools for genomic-assisted breeding and valuable loci to elevate rubber yield.</title>
        <authorList>
            <person name="Cheng H."/>
            <person name="Song X."/>
            <person name="Hu Y."/>
            <person name="Wu T."/>
            <person name="Yang Q."/>
            <person name="An Z."/>
            <person name="Feng S."/>
            <person name="Deng Z."/>
            <person name="Wu W."/>
            <person name="Zeng X."/>
            <person name="Tu M."/>
            <person name="Wang X."/>
            <person name="Huang H."/>
        </authorList>
    </citation>
    <scope>NUCLEOTIDE SEQUENCE</scope>
    <source>
        <strain evidence="1">MT/VB/25A 57/8</strain>
    </source>
</reference>
<proteinExistence type="predicted"/>
<dbReference type="InterPro" id="IPR055298">
    <property type="entry name" value="AtLOH3-like"/>
</dbReference>
<dbReference type="PANTHER" id="PTHR11697">
    <property type="entry name" value="GENERAL TRANSCRIPTION FACTOR 2-RELATED ZINC FINGER PROTEIN"/>
    <property type="match status" value="1"/>
</dbReference>
<evidence type="ECO:0000313" key="1">
    <source>
        <dbReference type="EMBL" id="KAJ9168677.1"/>
    </source>
</evidence>
<organism evidence="1 2">
    <name type="scientific">Hevea brasiliensis</name>
    <name type="common">Para rubber tree</name>
    <name type="synonym">Siphonia brasiliensis</name>
    <dbReference type="NCBI Taxonomy" id="3981"/>
    <lineage>
        <taxon>Eukaryota</taxon>
        <taxon>Viridiplantae</taxon>
        <taxon>Streptophyta</taxon>
        <taxon>Embryophyta</taxon>
        <taxon>Tracheophyta</taxon>
        <taxon>Spermatophyta</taxon>
        <taxon>Magnoliopsida</taxon>
        <taxon>eudicotyledons</taxon>
        <taxon>Gunneridae</taxon>
        <taxon>Pentapetalae</taxon>
        <taxon>rosids</taxon>
        <taxon>fabids</taxon>
        <taxon>Malpighiales</taxon>
        <taxon>Euphorbiaceae</taxon>
        <taxon>Crotonoideae</taxon>
        <taxon>Micrandreae</taxon>
        <taxon>Hevea</taxon>
    </lineage>
</organism>
<dbReference type="Proteomes" id="UP001174677">
    <property type="component" value="Chromosome 11"/>
</dbReference>
<dbReference type="EMBL" id="JARPOI010000011">
    <property type="protein sequence ID" value="KAJ9168677.1"/>
    <property type="molecule type" value="Genomic_DNA"/>
</dbReference>